<evidence type="ECO:0000256" key="1">
    <source>
        <dbReference type="ARBA" id="ARBA00022741"/>
    </source>
</evidence>
<gene>
    <name evidence="6" type="ORF">CTAYLR_007370</name>
</gene>
<dbReference type="SUPFAM" id="SSF100920">
    <property type="entry name" value="Heat shock protein 70kD (HSP70), peptide-binding domain"/>
    <property type="match status" value="1"/>
</dbReference>
<dbReference type="AlphaFoldDB" id="A0AAD7U6X2"/>
<keyword evidence="4" id="KW-0175">Coiled coil</keyword>
<evidence type="ECO:0000256" key="4">
    <source>
        <dbReference type="SAM" id="Coils"/>
    </source>
</evidence>
<dbReference type="PROSITE" id="PS00297">
    <property type="entry name" value="HSP70_1"/>
    <property type="match status" value="1"/>
</dbReference>
<keyword evidence="7" id="KW-1185">Reference proteome</keyword>
<evidence type="ECO:0000256" key="5">
    <source>
        <dbReference type="SAM" id="MobiDB-lite"/>
    </source>
</evidence>
<reference evidence="6" key="1">
    <citation type="submission" date="2023-01" db="EMBL/GenBank/DDBJ databases">
        <title>Metagenome sequencing of chrysophaentin producing Chrysophaeum taylorii.</title>
        <authorList>
            <person name="Davison J."/>
            <person name="Bewley C."/>
        </authorList>
    </citation>
    <scope>NUCLEOTIDE SEQUENCE</scope>
    <source>
        <strain evidence="6">NIES-1699</strain>
    </source>
</reference>
<accession>A0AAD7U6X2</accession>
<comment type="caution">
    <text evidence="6">The sequence shown here is derived from an EMBL/GenBank/DDBJ whole genome shotgun (WGS) entry which is preliminary data.</text>
</comment>
<organism evidence="6 7">
    <name type="scientific">Chrysophaeum taylorii</name>
    <dbReference type="NCBI Taxonomy" id="2483200"/>
    <lineage>
        <taxon>Eukaryota</taxon>
        <taxon>Sar</taxon>
        <taxon>Stramenopiles</taxon>
        <taxon>Ochrophyta</taxon>
        <taxon>Pelagophyceae</taxon>
        <taxon>Pelagomonadales</taxon>
        <taxon>Pelagomonadaceae</taxon>
        <taxon>Chrysophaeum</taxon>
    </lineage>
</organism>
<dbReference type="FunFam" id="3.90.640.10:FF:000003">
    <property type="entry name" value="Molecular chaperone DnaK"/>
    <property type="match status" value="1"/>
</dbReference>
<dbReference type="PROSITE" id="PS00329">
    <property type="entry name" value="HSP70_2"/>
    <property type="match status" value="1"/>
</dbReference>
<dbReference type="HAMAP" id="MF_00332">
    <property type="entry name" value="DnaK"/>
    <property type="match status" value="1"/>
</dbReference>
<name>A0AAD7U6X2_9STRA</name>
<dbReference type="SUPFAM" id="SSF100934">
    <property type="entry name" value="Heat shock protein 70kD (HSP70), C-terminal subdomain"/>
    <property type="match status" value="1"/>
</dbReference>
<proteinExistence type="inferred from homology"/>
<comment type="similarity">
    <text evidence="3">Belongs to the heat shock protein 70 family.</text>
</comment>
<evidence type="ECO:0000313" key="7">
    <source>
        <dbReference type="Proteomes" id="UP001230188"/>
    </source>
</evidence>
<dbReference type="PROSITE" id="PS01036">
    <property type="entry name" value="HSP70_3"/>
    <property type="match status" value="1"/>
</dbReference>
<dbReference type="FunFam" id="2.60.34.10:FF:000014">
    <property type="entry name" value="Chaperone protein DnaK HSP70"/>
    <property type="match status" value="1"/>
</dbReference>
<dbReference type="InterPro" id="IPR013126">
    <property type="entry name" value="Hsp_70_fam"/>
</dbReference>
<dbReference type="InterPro" id="IPR029048">
    <property type="entry name" value="HSP70_C_sf"/>
</dbReference>
<dbReference type="PRINTS" id="PR00301">
    <property type="entry name" value="HEATSHOCK70"/>
</dbReference>
<dbReference type="FunFam" id="1.20.1270.10:FF:000001">
    <property type="entry name" value="Molecular chaperone DnaK"/>
    <property type="match status" value="1"/>
</dbReference>
<keyword evidence="2 3" id="KW-0067">ATP-binding</keyword>
<dbReference type="InterPro" id="IPR029047">
    <property type="entry name" value="HSP70_peptide-bd_sf"/>
</dbReference>
<dbReference type="GO" id="GO:0051082">
    <property type="term" value="F:unfolded protein binding"/>
    <property type="evidence" value="ECO:0007669"/>
    <property type="project" value="InterPro"/>
</dbReference>
<feature type="compositionally biased region" description="Low complexity" evidence="5">
    <location>
        <begin position="645"/>
        <end position="660"/>
    </location>
</feature>
<dbReference type="InterPro" id="IPR012725">
    <property type="entry name" value="Chaperone_DnaK"/>
</dbReference>
<evidence type="ECO:0000313" key="6">
    <source>
        <dbReference type="EMBL" id="KAJ8598178.1"/>
    </source>
</evidence>
<dbReference type="PANTHER" id="PTHR19375">
    <property type="entry name" value="HEAT SHOCK PROTEIN 70KDA"/>
    <property type="match status" value="1"/>
</dbReference>
<protein>
    <recommendedName>
        <fullName evidence="8">Heat shock protein 70</fullName>
    </recommendedName>
</protein>
<dbReference type="NCBIfam" id="NF001413">
    <property type="entry name" value="PRK00290.1"/>
    <property type="match status" value="1"/>
</dbReference>
<dbReference type="Gene3D" id="1.20.1270.10">
    <property type="match status" value="1"/>
</dbReference>
<feature type="region of interest" description="Disordered" evidence="5">
    <location>
        <begin position="641"/>
        <end position="682"/>
    </location>
</feature>
<dbReference type="Gene3D" id="3.90.640.10">
    <property type="entry name" value="Actin, Chain A, domain 4"/>
    <property type="match status" value="1"/>
</dbReference>
<dbReference type="GO" id="GO:0005524">
    <property type="term" value="F:ATP binding"/>
    <property type="evidence" value="ECO:0007669"/>
    <property type="project" value="UniProtKB-KW"/>
</dbReference>
<evidence type="ECO:0000256" key="3">
    <source>
        <dbReference type="RuleBase" id="RU003322"/>
    </source>
</evidence>
<dbReference type="FunFam" id="3.30.420.40:FF:000004">
    <property type="entry name" value="Molecular chaperone DnaK"/>
    <property type="match status" value="1"/>
</dbReference>
<dbReference type="CDD" id="cd11733">
    <property type="entry name" value="ASKHA_NBD_HSP70_HSPA9"/>
    <property type="match status" value="1"/>
</dbReference>
<dbReference type="InterPro" id="IPR018181">
    <property type="entry name" value="Heat_shock_70_CS"/>
</dbReference>
<sequence length="682" mass="72956">MALRRSVVRAAVAARPRAPSSSWRPFGLSTTRRSLSTAAADAGDVVGIDLGTTNSCVAIMEGRNARVIENAEGARTTPSIVAFTDDGSRLVGQQAKRQAVTNPDNTLYATKRLIGRKFEDKEVGAVKGLVPYKIVKADSSSDAWVEIKDGTKLSPSQVGSMVLGKMKETAEGFLGRTVSKAIVTVPAYFNDSQRQATKDAGRIAGLDVLRIINEPTAAALAYGMDKKEDGKLVAVFDLGGGTFDVSILEISGGVFEVKSTNGDTMLGGEDFDEALLKHLLAEFRKDSGLDLSNDRLAMQRLREAAEKAKRELDGLAQTDVSLPFITADQSGPKHMNVKVTKSQFEALVDPLVERTIEPCSKCVTDANISKASIDEVILVGGMTRMPKVQDKVESFFGKKPHKGVNPDEVVAMGAAIQGGVLRGDIKDILLLDVTPLSLGIETLGGMFTRLINRNTTIPTKKAQVFSTAADNQPQVQIKVLQGERELAADNKLLGQFDLVGIPPAPRGTPQIEVSFDLDADGILNVSAKDKATNKQQSVVIRSSGGLSEDEIERMVKDAEANQEADLKRKAHAEAKNEADALVYSANKSLAEHADKLSDEIKKDVKAKIDDLDAAAKADDADVDALKAKIADLQQAAQKIGEAVYADSQSASSSDSSSSSSEAKDADFDAKKPDDKKEEEKKN</sequence>
<dbReference type="GO" id="GO:0140662">
    <property type="term" value="F:ATP-dependent protein folding chaperone"/>
    <property type="evidence" value="ECO:0007669"/>
    <property type="project" value="InterPro"/>
</dbReference>
<feature type="compositionally biased region" description="Basic and acidic residues" evidence="5">
    <location>
        <begin position="661"/>
        <end position="682"/>
    </location>
</feature>
<dbReference type="SUPFAM" id="SSF53067">
    <property type="entry name" value="Actin-like ATPase domain"/>
    <property type="match status" value="2"/>
</dbReference>
<dbReference type="Gene3D" id="3.30.420.40">
    <property type="match status" value="2"/>
</dbReference>
<feature type="coiled-coil region" evidence="4">
    <location>
        <begin position="291"/>
        <end position="318"/>
    </location>
</feature>
<dbReference type="Pfam" id="PF00012">
    <property type="entry name" value="HSP70"/>
    <property type="match status" value="1"/>
</dbReference>
<evidence type="ECO:0000256" key="2">
    <source>
        <dbReference type="ARBA" id="ARBA00022840"/>
    </source>
</evidence>
<dbReference type="NCBIfam" id="TIGR02350">
    <property type="entry name" value="prok_dnaK"/>
    <property type="match status" value="1"/>
</dbReference>
<dbReference type="EMBL" id="JAQMWT010000685">
    <property type="protein sequence ID" value="KAJ8598178.1"/>
    <property type="molecule type" value="Genomic_DNA"/>
</dbReference>
<dbReference type="Proteomes" id="UP001230188">
    <property type="component" value="Unassembled WGS sequence"/>
</dbReference>
<dbReference type="Gene3D" id="2.60.34.10">
    <property type="entry name" value="Substrate Binding Domain Of DNAk, Chain A, domain 1"/>
    <property type="match status" value="1"/>
</dbReference>
<evidence type="ECO:0008006" key="8">
    <source>
        <dbReference type="Google" id="ProtNLM"/>
    </source>
</evidence>
<keyword evidence="1 3" id="KW-0547">Nucleotide-binding</keyword>
<dbReference type="InterPro" id="IPR043129">
    <property type="entry name" value="ATPase_NBD"/>
</dbReference>